<evidence type="ECO:0000313" key="3">
    <source>
        <dbReference type="Proteomes" id="UP001566476"/>
    </source>
</evidence>
<keyword evidence="1" id="KW-0812">Transmembrane</keyword>
<comment type="caution">
    <text evidence="2">The sequence shown here is derived from an EMBL/GenBank/DDBJ whole genome shotgun (WGS) entry which is preliminary data.</text>
</comment>
<organism evidence="2 3">
    <name type="scientific">Kineococcus mangrovi</name>
    <dbReference type="NCBI Taxonomy" id="1660183"/>
    <lineage>
        <taxon>Bacteria</taxon>
        <taxon>Bacillati</taxon>
        <taxon>Actinomycetota</taxon>
        <taxon>Actinomycetes</taxon>
        <taxon>Kineosporiales</taxon>
        <taxon>Kineosporiaceae</taxon>
        <taxon>Kineococcus</taxon>
    </lineage>
</organism>
<dbReference type="EMBL" id="JBGGTQ010000005">
    <property type="protein sequence ID" value="MEZ0492956.1"/>
    <property type="molecule type" value="Genomic_DNA"/>
</dbReference>
<dbReference type="InterPro" id="IPR007813">
    <property type="entry name" value="PilN"/>
</dbReference>
<protein>
    <submittedName>
        <fullName evidence="2">PilN domain-containing protein</fullName>
    </submittedName>
</protein>
<keyword evidence="3" id="KW-1185">Reference proteome</keyword>
<reference evidence="2 3" key="1">
    <citation type="submission" date="2024-07" db="EMBL/GenBank/DDBJ databases">
        <authorList>
            <person name="Thanompreechachai J."/>
            <person name="Duangmal K."/>
        </authorList>
    </citation>
    <scope>NUCLEOTIDE SEQUENCE [LARGE SCALE GENOMIC DNA]</scope>
    <source>
        <strain evidence="2 3">TBRC 1896</strain>
    </source>
</reference>
<dbReference type="Proteomes" id="UP001566476">
    <property type="component" value="Unassembled WGS sequence"/>
</dbReference>
<keyword evidence="1" id="KW-0472">Membrane</keyword>
<dbReference type="RefSeq" id="WP_370719084.1">
    <property type="nucleotide sequence ID" value="NZ_JBGGTQ010000005.1"/>
</dbReference>
<sequence length="216" mass="21739">MSFQTLEAVATRHDTARVDLLPPEIGQARALRKLQVGLGCGVVAVAVAAAAAALVTQGHVDAAQDALAAERARTPALQQEQAEYAEVPAVLAEVALVESARDQAQAHDVKLYSLMDQVAATAPADLSLTTLTFTVTAGEAGTAAATAGVATSDSPGTVDVVGVTKSESQVASFMESLDALDGIDGTTLASTARDESGVITFTLSGALTPAALAHGS</sequence>
<evidence type="ECO:0000313" key="2">
    <source>
        <dbReference type="EMBL" id="MEZ0492956.1"/>
    </source>
</evidence>
<feature type="transmembrane region" description="Helical" evidence="1">
    <location>
        <begin position="36"/>
        <end position="55"/>
    </location>
</feature>
<gene>
    <name evidence="2" type="ORF">AB2L28_12005</name>
</gene>
<name>A0ABV4I6Q2_9ACTN</name>
<accession>A0ABV4I6Q2</accession>
<evidence type="ECO:0000256" key="1">
    <source>
        <dbReference type="SAM" id="Phobius"/>
    </source>
</evidence>
<proteinExistence type="predicted"/>
<keyword evidence="1" id="KW-1133">Transmembrane helix</keyword>
<dbReference type="Pfam" id="PF05137">
    <property type="entry name" value="PilN"/>
    <property type="match status" value="1"/>
</dbReference>